<dbReference type="Gene3D" id="1.20.1260.20">
    <property type="entry name" value="PPE superfamily"/>
    <property type="match status" value="1"/>
</dbReference>
<keyword evidence="5" id="KW-1185">Reference proteome</keyword>
<sequence length="455" mass="47753">MKTEELLARAQELEITITPPAENPQAPCNLAMAINAAQQLGFSADNMRAYVAAGQREWAKLAKSLRNAARAYKKVDEGAAQAVNTGRNSVSPATPGLAHDDLPAVTLSDTQVVATAGPPQYADLKQRALDIEQGDQGASLDTFADAWEAMQQTLQRADYRFRPFQNWDGAAADAVVANFQQQRTWLSQMADLCGTMVAQARAAASTQRWAAQEHILVRGKRYGYNDLVNRIDPLYDRFPALLMKFYAELQQKSDDVMAQYPTKADLPLAPVNPPNPPTADPTPVNPDPASMANGGLPSDPSDQTLPSLTGLPSVPFMPFTGVPVTPSGALSADALKDLKKAPGPSTGAGFKPASYRGGGVPSMPLQSQVNPGEAVALAGTREAMGLGGANPAAGAMGGGGTGMAPLGAPGVGQGPGGKGARAQQDNESLYTEDRPWTEGLIGNPMHAQSGRKDAK</sequence>
<accession>A0A7I7NQQ1</accession>
<dbReference type="AlphaFoldDB" id="A0A7I7NQQ1"/>
<evidence type="ECO:0000256" key="1">
    <source>
        <dbReference type="SAM" id="MobiDB-lite"/>
    </source>
</evidence>
<name>A0A7I7NQQ1_9MYCO</name>
<dbReference type="EMBL" id="AP022581">
    <property type="protein sequence ID" value="BBX98860.1"/>
    <property type="molecule type" value="Genomic_DNA"/>
</dbReference>
<feature type="region of interest" description="Disordered" evidence="1">
    <location>
        <begin position="265"/>
        <end position="310"/>
    </location>
</feature>
<proteinExistence type="predicted"/>
<dbReference type="Pfam" id="PF21856">
    <property type="entry name" value="EspB_PPE"/>
    <property type="match status" value="1"/>
</dbReference>
<dbReference type="InterPro" id="IPR038332">
    <property type="entry name" value="PPE_sf"/>
</dbReference>
<dbReference type="InterPro" id="IPR054056">
    <property type="entry name" value="EspB_PPE"/>
</dbReference>
<feature type="domain" description="ESX-1 secretion-associated protein EspB PPE" evidence="3">
    <location>
        <begin position="121"/>
        <end position="279"/>
    </location>
</feature>
<feature type="domain" description="ESX-1 secretion-associated protein EspB PE" evidence="2">
    <location>
        <begin position="4"/>
        <end position="78"/>
    </location>
</feature>
<dbReference type="KEGG" id="mlj:MLAC_41540"/>
<dbReference type="RefSeq" id="WP_139822580.1">
    <property type="nucleotide sequence ID" value="NZ_AP022581.1"/>
</dbReference>
<evidence type="ECO:0000313" key="4">
    <source>
        <dbReference type="EMBL" id="BBX98860.1"/>
    </source>
</evidence>
<dbReference type="Proteomes" id="UP000466396">
    <property type="component" value="Chromosome"/>
</dbReference>
<feature type="region of interest" description="Disordered" evidence="1">
    <location>
        <begin position="398"/>
        <end position="455"/>
    </location>
</feature>
<evidence type="ECO:0000259" key="3">
    <source>
        <dbReference type="Pfam" id="PF21856"/>
    </source>
</evidence>
<feature type="compositionally biased region" description="Gly residues" evidence="1">
    <location>
        <begin position="409"/>
        <end position="419"/>
    </location>
</feature>
<dbReference type="Pfam" id="PF18625">
    <property type="entry name" value="EspB_PE"/>
    <property type="match status" value="1"/>
</dbReference>
<dbReference type="InterPro" id="IPR041275">
    <property type="entry name" value="EspB_PE"/>
</dbReference>
<evidence type="ECO:0000313" key="5">
    <source>
        <dbReference type="Proteomes" id="UP000466396"/>
    </source>
</evidence>
<protein>
    <submittedName>
        <fullName evidence="4">ESX-1 secretion-associated protein EspB</fullName>
    </submittedName>
</protein>
<organism evidence="4 5">
    <name type="scientific">Mycobacterium lacus</name>
    <dbReference type="NCBI Taxonomy" id="169765"/>
    <lineage>
        <taxon>Bacteria</taxon>
        <taxon>Bacillati</taxon>
        <taxon>Actinomycetota</taxon>
        <taxon>Actinomycetes</taxon>
        <taxon>Mycobacteriales</taxon>
        <taxon>Mycobacteriaceae</taxon>
        <taxon>Mycobacterium</taxon>
    </lineage>
</organism>
<feature type="compositionally biased region" description="Pro residues" evidence="1">
    <location>
        <begin position="270"/>
        <end position="286"/>
    </location>
</feature>
<reference evidence="4 5" key="1">
    <citation type="journal article" date="2019" name="Emerg. Microbes Infect.">
        <title>Comprehensive subspecies identification of 175 nontuberculous mycobacteria species based on 7547 genomic profiles.</title>
        <authorList>
            <person name="Matsumoto Y."/>
            <person name="Kinjo T."/>
            <person name="Motooka D."/>
            <person name="Nabeya D."/>
            <person name="Jung N."/>
            <person name="Uechi K."/>
            <person name="Horii T."/>
            <person name="Iida T."/>
            <person name="Fujita J."/>
            <person name="Nakamura S."/>
        </authorList>
    </citation>
    <scope>NUCLEOTIDE SEQUENCE [LARGE SCALE GENOMIC DNA]</scope>
    <source>
        <strain evidence="4 5">JCM 15657</strain>
    </source>
</reference>
<evidence type="ECO:0000259" key="2">
    <source>
        <dbReference type="Pfam" id="PF18625"/>
    </source>
</evidence>
<gene>
    <name evidence="4" type="primary">espB_1</name>
    <name evidence="4" type="ORF">MLAC_41540</name>
</gene>
<dbReference type="OrthoDB" id="4753912at2"/>